<gene>
    <name evidence="1" type="ORF">QBC47DRAFT_151911</name>
</gene>
<protein>
    <submittedName>
        <fullName evidence="1">Uncharacterized protein</fullName>
    </submittedName>
</protein>
<dbReference type="AlphaFoldDB" id="A0AAJ0F5Q9"/>
<reference evidence="1" key="1">
    <citation type="submission" date="2023-06" db="EMBL/GenBank/DDBJ databases">
        <title>Genome-scale phylogeny and comparative genomics of the fungal order Sordariales.</title>
        <authorList>
            <consortium name="Lawrence Berkeley National Laboratory"/>
            <person name="Hensen N."/>
            <person name="Bonometti L."/>
            <person name="Westerberg I."/>
            <person name="Brannstrom I.O."/>
            <person name="Guillou S."/>
            <person name="Cros-Aarteil S."/>
            <person name="Calhoun S."/>
            <person name="Haridas S."/>
            <person name="Kuo A."/>
            <person name="Mondo S."/>
            <person name="Pangilinan J."/>
            <person name="Riley R."/>
            <person name="Labutti K."/>
            <person name="Andreopoulos B."/>
            <person name="Lipzen A."/>
            <person name="Chen C."/>
            <person name="Yanf M."/>
            <person name="Daum C."/>
            <person name="Ng V."/>
            <person name="Clum A."/>
            <person name="Steindorff A."/>
            <person name="Ohm R."/>
            <person name="Martin F."/>
            <person name="Silar P."/>
            <person name="Natvig D."/>
            <person name="Lalanne C."/>
            <person name="Gautier V."/>
            <person name="Ament-Velasquez S.L."/>
            <person name="Kruys A."/>
            <person name="Hutchinson M.I."/>
            <person name="Powell A.J."/>
            <person name="Barry K."/>
            <person name="Miller A.N."/>
            <person name="Grigoriev I.V."/>
            <person name="Debuchy R."/>
            <person name="Gladieux P."/>
            <person name="Thoren M.H."/>
            <person name="Johannesson H."/>
        </authorList>
    </citation>
    <scope>NUCLEOTIDE SEQUENCE</scope>
    <source>
        <strain evidence="1">PSN4</strain>
    </source>
</reference>
<sequence>MMWLCVGGLARSNKNGEEQLYCVVLGIEKGLEHVQLRMHYFIMVRCAASEYVRPYGRKVYERISAGYLPGRYILETNKDAAIC</sequence>
<dbReference type="Proteomes" id="UP001239445">
    <property type="component" value="Unassembled WGS sequence"/>
</dbReference>
<name>A0AAJ0F5Q9_9PEZI</name>
<organism evidence="1 2">
    <name type="scientific">Echria macrotheca</name>
    <dbReference type="NCBI Taxonomy" id="438768"/>
    <lineage>
        <taxon>Eukaryota</taxon>
        <taxon>Fungi</taxon>
        <taxon>Dikarya</taxon>
        <taxon>Ascomycota</taxon>
        <taxon>Pezizomycotina</taxon>
        <taxon>Sordariomycetes</taxon>
        <taxon>Sordariomycetidae</taxon>
        <taxon>Sordariales</taxon>
        <taxon>Schizotheciaceae</taxon>
        <taxon>Echria</taxon>
    </lineage>
</organism>
<keyword evidence="2" id="KW-1185">Reference proteome</keyword>
<dbReference type="EMBL" id="MU839859">
    <property type="protein sequence ID" value="KAK1749399.1"/>
    <property type="molecule type" value="Genomic_DNA"/>
</dbReference>
<proteinExistence type="predicted"/>
<evidence type="ECO:0000313" key="1">
    <source>
        <dbReference type="EMBL" id="KAK1749399.1"/>
    </source>
</evidence>
<accession>A0AAJ0F5Q9</accession>
<evidence type="ECO:0000313" key="2">
    <source>
        <dbReference type="Proteomes" id="UP001239445"/>
    </source>
</evidence>
<comment type="caution">
    <text evidence="1">The sequence shown here is derived from an EMBL/GenBank/DDBJ whole genome shotgun (WGS) entry which is preliminary data.</text>
</comment>